<dbReference type="Proteomes" id="UP000078340">
    <property type="component" value="Unassembled WGS sequence"/>
</dbReference>
<evidence type="ECO:0000256" key="1">
    <source>
        <dbReference type="SAM" id="MobiDB-lite"/>
    </source>
</evidence>
<evidence type="ECO:0000313" key="3">
    <source>
        <dbReference type="Proteomes" id="UP000078340"/>
    </source>
</evidence>
<comment type="caution">
    <text evidence="2">The sequence shown here is derived from an EMBL/GenBank/DDBJ whole genome shotgun (WGS) entry which is preliminary data.</text>
</comment>
<organism evidence="2 3">
    <name type="scientific">Purpureocillium lilacinum</name>
    <name type="common">Paecilomyces lilacinus</name>
    <dbReference type="NCBI Taxonomy" id="33203"/>
    <lineage>
        <taxon>Eukaryota</taxon>
        <taxon>Fungi</taxon>
        <taxon>Dikarya</taxon>
        <taxon>Ascomycota</taxon>
        <taxon>Pezizomycotina</taxon>
        <taxon>Sordariomycetes</taxon>
        <taxon>Hypocreomycetidae</taxon>
        <taxon>Hypocreales</taxon>
        <taxon>Ophiocordycipitaceae</taxon>
        <taxon>Purpureocillium</taxon>
    </lineage>
</organism>
<feature type="region of interest" description="Disordered" evidence="1">
    <location>
        <begin position="1"/>
        <end position="22"/>
    </location>
</feature>
<reference evidence="2 3" key="1">
    <citation type="submission" date="2016-02" db="EMBL/GenBank/DDBJ databases">
        <title>Biosynthesis of antibiotic leucinostatins and their inhibition on Phytophthora in bio-control Purpureocillium lilacinum.</title>
        <authorList>
            <person name="Wang G."/>
            <person name="Liu Z."/>
            <person name="Lin R."/>
            <person name="Li E."/>
            <person name="Mao Z."/>
            <person name="Ling J."/>
            <person name="Yin W."/>
            <person name="Xie B."/>
        </authorList>
    </citation>
    <scope>NUCLEOTIDE SEQUENCE [LARGE SCALE GENOMIC DNA]</scope>
    <source>
        <strain evidence="2">PLFJ-1</strain>
    </source>
</reference>
<sequence>MQAGAGRRWPGHGSRGWPPGDELSTSYRVSCVIRFPARCGVYSSLPRARTSMLDTKYSTAANAAMLSSLI</sequence>
<evidence type="ECO:0000313" key="2">
    <source>
        <dbReference type="EMBL" id="OAQ88961.1"/>
    </source>
</evidence>
<name>A0A179HHA7_PURLI</name>
<dbReference type="AlphaFoldDB" id="A0A179HHA7"/>
<accession>A0A179HHA7</accession>
<dbReference type="EMBL" id="LSBI01000006">
    <property type="protein sequence ID" value="OAQ88961.1"/>
    <property type="molecule type" value="Genomic_DNA"/>
</dbReference>
<proteinExistence type="predicted"/>
<gene>
    <name evidence="2" type="ORF">VFPFJ_07426</name>
</gene>
<protein>
    <submittedName>
        <fullName evidence="2">Uncharacterized protein</fullName>
    </submittedName>
</protein>